<dbReference type="PANTHER" id="PTHR38113">
    <property type="match status" value="1"/>
</dbReference>
<reference evidence="3" key="1">
    <citation type="journal article" date="2023" name="Mol. Phylogenet. Evol.">
        <title>Genome-scale phylogeny and comparative genomics of the fungal order Sordariales.</title>
        <authorList>
            <person name="Hensen N."/>
            <person name="Bonometti L."/>
            <person name="Westerberg I."/>
            <person name="Brannstrom I.O."/>
            <person name="Guillou S."/>
            <person name="Cros-Aarteil S."/>
            <person name="Calhoun S."/>
            <person name="Haridas S."/>
            <person name="Kuo A."/>
            <person name="Mondo S."/>
            <person name="Pangilinan J."/>
            <person name="Riley R."/>
            <person name="LaButti K."/>
            <person name="Andreopoulos B."/>
            <person name="Lipzen A."/>
            <person name="Chen C."/>
            <person name="Yan M."/>
            <person name="Daum C."/>
            <person name="Ng V."/>
            <person name="Clum A."/>
            <person name="Steindorff A."/>
            <person name="Ohm R.A."/>
            <person name="Martin F."/>
            <person name="Silar P."/>
            <person name="Natvig D.O."/>
            <person name="Lalanne C."/>
            <person name="Gautier V."/>
            <person name="Ament-Velasquez S.L."/>
            <person name="Kruys A."/>
            <person name="Hutchinson M.I."/>
            <person name="Powell A.J."/>
            <person name="Barry K."/>
            <person name="Miller A.N."/>
            <person name="Grigoriev I.V."/>
            <person name="Debuchy R."/>
            <person name="Gladieux P."/>
            <person name="Hiltunen Thoren M."/>
            <person name="Johannesson H."/>
        </authorList>
    </citation>
    <scope>NUCLEOTIDE SEQUENCE</scope>
    <source>
        <strain evidence="3">CBS 232.78</strain>
    </source>
</reference>
<keyword evidence="4" id="KW-1185">Reference proteome</keyword>
<evidence type="ECO:0000313" key="3">
    <source>
        <dbReference type="EMBL" id="KAK3374847.1"/>
    </source>
</evidence>
<protein>
    <recommendedName>
        <fullName evidence="2">DUF2293 domain-containing protein</fullName>
    </recommendedName>
</protein>
<dbReference type="AlphaFoldDB" id="A0AAE0N8L1"/>
<accession>A0AAE0N8L1</accession>
<dbReference type="EMBL" id="JAULSW010000007">
    <property type="protein sequence ID" value="KAK3374847.1"/>
    <property type="molecule type" value="Genomic_DNA"/>
</dbReference>
<proteinExistence type="predicted"/>
<dbReference type="InterPro" id="IPR018744">
    <property type="entry name" value="DUF2293"/>
</dbReference>
<comment type="caution">
    <text evidence="3">The sequence shown here is derived from an EMBL/GenBank/DDBJ whole genome shotgun (WGS) entry which is preliminary data.</text>
</comment>
<gene>
    <name evidence="3" type="ORF">B0H63DRAFT_257353</name>
</gene>
<reference evidence="3" key="2">
    <citation type="submission" date="2023-06" db="EMBL/GenBank/DDBJ databases">
        <authorList>
            <consortium name="Lawrence Berkeley National Laboratory"/>
            <person name="Haridas S."/>
            <person name="Hensen N."/>
            <person name="Bonometti L."/>
            <person name="Westerberg I."/>
            <person name="Brannstrom I.O."/>
            <person name="Guillou S."/>
            <person name="Cros-Aarteil S."/>
            <person name="Calhoun S."/>
            <person name="Kuo A."/>
            <person name="Mondo S."/>
            <person name="Pangilinan J."/>
            <person name="Riley R."/>
            <person name="LaButti K."/>
            <person name="Andreopoulos B."/>
            <person name="Lipzen A."/>
            <person name="Chen C."/>
            <person name="Yanf M."/>
            <person name="Daum C."/>
            <person name="Ng V."/>
            <person name="Clum A."/>
            <person name="Steindorff A."/>
            <person name="Ohm R."/>
            <person name="Martin F."/>
            <person name="Silar P."/>
            <person name="Natvig D."/>
            <person name="Lalanne C."/>
            <person name="Gautier V."/>
            <person name="Ament-velasquez S.L."/>
            <person name="Kruys A."/>
            <person name="Hutchinson M.I."/>
            <person name="Powell A.J."/>
            <person name="Barry K."/>
            <person name="Miller A.N."/>
            <person name="Grigoriev I.V."/>
            <person name="Debuchy R."/>
            <person name="Gladieux P."/>
            <person name="Thoren M.H."/>
            <person name="Johannesson H."/>
        </authorList>
    </citation>
    <scope>NUCLEOTIDE SEQUENCE</scope>
    <source>
        <strain evidence="3">CBS 232.78</strain>
    </source>
</reference>
<evidence type="ECO:0000313" key="4">
    <source>
        <dbReference type="Proteomes" id="UP001285441"/>
    </source>
</evidence>
<dbReference type="Proteomes" id="UP001285441">
    <property type="component" value="Unassembled WGS sequence"/>
</dbReference>
<evidence type="ECO:0000259" key="2">
    <source>
        <dbReference type="Pfam" id="PF10056"/>
    </source>
</evidence>
<feature type="region of interest" description="Disordered" evidence="1">
    <location>
        <begin position="182"/>
        <end position="206"/>
    </location>
</feature>
<name>A0AAE0N8L1_9PEZI</name>
<dbReference type="PANTHER" id="PTHR38113:SF2">
    <property type="entry name" value="DUF2293 DOMAIN-CONTAINING PROTEIN"/>
    <property type="match status" value="1"/>
</dbReference>
<organism evidence="3 4">
    <name type="scientific">Podospora didyma</name>
    <dbReference type="NCBI Taxonomy" id="330526"/>
    <lineage>
        <taxon>Eukaryota</taxon>
        <taxon>Fungi</taxon>
        <taxon>Dikarya</taxon>
        <taxon>Ascomycota</taxon>
        <taxon>Pezizomycotina</taxon>
        <taxon>Sordariomycetes</taxon>
        <taxon>Sordariomycetidae</taxon>
        <taxon>Sordariales</taxon>
        <taxon>Podosporaceae</taxon>
        <taxon>Podospora</taxon>
    </lineage>
</organism>
<evidence type="ECO:0000256" key="1">
    <source>
        <dbReference type="SAM" id="MobiDB-lite"/>
    </source>
</evidence>
<sequence>MAKDTDNEREVRFFTPIPDGYVFVPKGDVYVTKNCRKRTHEANMVLYVVVSKTGKTLGLRCPRQIFEAVQEDNKATASKRATAVQKRDAALEGNFEEAIMEHFPNTPKEEVSRIIKQALQKHSRRVGRTGKVEVREKVMLAVRAHIRHRHTEYDQLLRGGVGREEARRRILSKLNEVARSWGGRSQTANDRLASGNPRSHKARRPKAREIKLRSGKTIVPGSGRSENSRPRVFTARAQVVKPAYDGPASAVGKRSRVIAEAKKAVPVIVLDDSEPSEDEGGFIDDENFIVDDESLIFDSDIDSDWSDDD</sequence>
<dbReference type="Pfam" id="PF10056">
    <property type="entry name" value="DUF2293"/>
    <property type="match status" value="1"/>
</dbReference>
<feature type="domain" description="DUF2293" evidence="2">
    <location>
        <begin position="99"/>
        <end position="182"/>
    </location>
</feature>